<keyword evidence="13" id="KW-0969">Cilium</keyword>
<reference evidence="13 14" key="1">
    <citation type="submission" date="2020-04" db="EMBL/GenBank/DDBJ databases">
        <authorList>
            <person name="De Canck E."/>
        </authorList>
    </citation>
    <scope>NUCLEOTIDE SEQUENCE [LARGE SCALE GENOMIC DNA]</scope>
    <source>
        <strain evidence="13 14">LMG 28138</strain>
    </source>
</reference>
<evidence type="ECO:0000256" key="11">
    <source>
        <dbReference type="SAM" id="Coils"/>
    </source>
</evidence>
<dbReference type="GO" id="GO:0044781">
    <property type="term" value="P:bacterial-type flagellum organization"/>
    <property type="evidence" value="ECO:0007669"/>
    <property type="project" value="UniProtKB-KW"/>
</dbReference>
<dbReference type="GO" id="GO:0009288">
    <property type="term" value="C:bacterial-type flagellum"/>
    <property type="evidence" value="ECO:0007669"/>
    <property type="project" value="InterPro"/>
</dbReference>
<keyword evidence="8" id="KW-0653">Protein transport</keyword>
<feature type="coiled-coil region" evidence="11">
    <location>
        <begin position="12"/>
        <end position="39"/>
    </location>
</feature>
<keyword evidence="7" id="KW-1005">Bacterial flagellum biogenesis</keyword>
<feature type="coiled-coil region" evidence="11">
    <location>
        <begin position="74"/>
        <end position="101"/>
    </location>
</feature>
<dbReference type="InterPro" id="IPR052570">
    <property type="entry name" value="FliJ"/>
</dbReference>
<evidence type="ECO:0000313" key="14">
    <source>
        <dbReference type="Proteomes" id="UP000494115"/>
    </source>
</evidence>
<evidence type="ECO:0000256" key="8">
    <source>
        <dbReference type="ARBA" id="ARBA00022927"/>
    </source>
</evidence>
<dbReference type="GO" id="GO:0003774">
    <property type="term" value="F:cytoskeletal motor activity"/>
    <property type="evidence" value="ECO:0007669"/>
    <property type="project" value="InterPro"/>
</dbReference>
<gene>
    <name evidence="13" type="primary">fliJ</name>
    <name evidence="13" type="ORF">LMG28138_00495</name>
</gene>
<accession>A0A6S7CE48</accession>
<dbReference type="PANTHER" id="PTHR38786">
    <property type="entry name" value="FLAGELLAR FLIJ PROTEIN"/>
    <property type="match status" value="1"/>
</dbReference>
<proteinExistence type="inferred from homology"/>
<evidence type="ECO:0000256" key="10">
    <source>
        <dbReference type="ARBA" id="ARBA00023225"/>
    </source>
</evidence>
<evidence type="ECO:0000256" key="1">
    <source>
        <dbReference type="ARBA" id="ARBA00004413"/>
    </source>
</evidence>
<dbReference type="GO" id="GO:0015031">
    <property type="term" value="P:protein transport"/>
    <property type="evidence" value="ECO:0007669"/>
    <property type="project" value="UniProtKB-KW"/>
</dbReference>
<evidence type="ECO:0000256" key="2">
    <source>
        <dbReference type="ARBA" id="ARBA00010004"/>
    </source>
</evidence>
<evidence type="ECO:0000256" key="3">
    <source>
        <dbReference type="ARBA" id="ARBA00020392"/>
    </source>
</evidence>
<dbReference type="InterPro" id="IPR012823">
    <property type="entry name" value="Flagell_FliJ"/>
</dbReference>
<dbReference type="EMBL" id="CADIKM010000002">
    <property type="protein sequence ID" value="CAB3778509.1"/>
    <property type="molecule type" value="Genomic_DNA"/>
</dbReference>
<dbReference type="PIRSF" id="PIRSF019404">
    <property type="entry name" value="FliJ"/>
    <property type="match status" value="1"/>
</dbReference>
<keyword evidence="11" id="KW-0175">Coiled coil</keyword>
<dbReference type="InterPro" id="IPR018006">
    <property type="entry name" value="Flag_FliJ_proteobac"/>
</dbReference>
<dbReference type="GO" id="GO:0071973">
    <property type="term" value="P:bacterial-type flagellum-dependent cell motility"/>
    <property type="evidence" value="ECO:0007669"/>
    <property type="project" value="InterPro"/>
</dbReference>
<keyword evidence="13" id="KW-0966">Cell projection</keyword>
<sequence length="152" mass="17375">MKSNELPLTTLIELATDELDDAQRALGQAQQACSEAESQTESLIQYRDEYRSRLTLSAQAGLSGANWRNFQTFIDTLDAAIEQQRRVLAVAQQKLDAARAAWAEKRRKVTSYEALAERARQREQVVFARREQRESDEHAAKVMRLRNDPSHD</sequence>
<organism evidence="13 14">
    <name type="scientific">Pararobbsia alpina</name>
    <dbReference type="NCBI Taxonomy" id="621374"/>
    <lineage>
        <taxon>Bacteria</taxon>
        <taxon>Pseudomonadati</taxon>
        <taxon>Pseudomonadota</taxon>
        <taxon>Betaproteobacteria</taxon>
        <taxon>Burkholderiales</taxon>
        <taxon>Burkholderiaceae</taxon>
        <taxon>Pararobbsia</taxon>
    </lineage>
</organism>
<dbReference type="NCBIfam" id="TIGR02473">
    <property type="entry name" value="flagell_FliJ"/>
    <property type="match status" value="1"/>
</dbReference>
<dbReference type="Pfam" id="PF02050">
    <property type="entry name" value="FliJ"/>
    <property type="match status" value="1"/>
</dbReference>
<dbReference type="Proteomes" id="UP000494115">
    <property type="component" value="Unassembled WGS sequence"/>
</dbReference>
<comment type="similarity">
    <text evidence="2">Belongs to the FliJ family.</text>
</comment>
<evidence type="ECO:0000256" key="6">
    <source>
        <dbReference type="ARBA" id="ARBA00022500"/>
    </source>
</evidence>
<feature type="region of interest" description="Disordered" evidence="12">
    <location>
        <begin position="128"/>
        <end position="152"/>
    </location>
</feature>
<dbReference type="Gene3D" id="1.10.287.1700">
    <property type="match status" value="1"/>
</dbReference>
<dbReference type="AlphaFoldDB" id="A0A6S7CE48"/>
<comment type="subcellular location">
    <subcellularLocation>
        <location evidence="1">Cell membrane</location>
        <topology evidence="1">Peripheral membrane protein</topology>
        <orientation evidence="1">Cytoplasmic side</orientation>
    </subcellularLocation>
</comment>
<evidence type="ECO:0000256" key="12">
    <source>
        <dbReference type="SAM" id="MobiDB-lite"/>
    </source>
</evidence>
<dbReference type="PRINTS" id="PR01004">
    <property type="entry name" value="FLGFLIJ"/>
</dbReference>
<keyword evidence="13" id="KW-0282">Flagellum</keyword>
<keyword evidence="6" id="KW-0145">Chemotaxis</keyword>
<keyword evidence="14" id="KW-1185">Reference proteome</keyword>
<keyword evidence="10" id="KW-1006">Bacterial flagellum protein export</keyword>
<dbReference type="GO" id="GO:0006935">
    <property type="term" value="P:chemotaxis"/>
    <property type="evidence" value="ECO:0007669"/>
    <property type="project" value="UniProtKB-KW"/>
</dbReference>
<dbReference type="GO" id="GO:0005886">
    <property type="term" value="C:plasma membrane"/>
    <property type="evidence" value="ECO:0007669"/>
    <property type="project" value="UniProtKB-SubCell"/>
</dbReference>
<dbReference type="PANTHER" id="PTHR38786:SF1">
    <property type="entry name" value="FLAGELLAR FLIJ PROTEIN"/>
    <property type="match status" value="1"/>
</dbReference>
<name>A0A6S7CE48_9BURK</name>
<keyword evidence="4" id="KW-0813">Transport</keyword>
<evidence type="ECO:0000256" key="9">
    <source>
        <dbReference type="ARBA" id="ARBA00023136"/>
    </source>
</evidence>
<keyword evidence="5" id="KW-1003">Cell membrane</keyword>
<dbReference type="InterPro" id="IPR053716">
    <property type="entry name" value="Flag_assembly_chemotaxis_eff"/>
</dbReference>
<evidence type="ECO:0000256" key="5">
    <source>
        <dbReference type="ARBA" id="ARBA00022475"/>
    </source>
</evidence>
<evidence type="ECO:0000256" key="7">
    <source>
        <dbReference type="ARBA" id="ARBA00022795"/>
    </source>
</evidence>
<keyword evidence="9" id="KW-0472">Membrane</keyword>
<evidence type="ECO:0000256" key="4">
    <source>
        <dbReference type="ARBA" id="ARBA00022448"/>
    </source>
</evidence>
<dbReference type="RefSeq" id="WP_175103060.1">
    <property type="nucleotide sequence ID" value="NZ_CADIKM010000002.1"/>
</dbReference>
<protein>
    <recommendedName>
        <fullName evidence="3">Flagellar FliJ protein</fullName>
    </recommendedName>
</protein>
<evidence type="ECO:0000313" key="13">
    <source>
        <dbReference type="EMBL" id="CAB3778509.1"/>
    </source>
</evidence>